<comment type="caution">
    <text evidence="1">The sequence shown here is derived from an EMBL/GenBank/DDBJ whole genome shotgun (WGS) entry which is preliminary data.</text>
</comment>
<accession>A0A7X1XYG5</accession>
<proteinExistence type="predicted"/>
<reference evidence="1 2" key="1">
    <citation type="submission" date="2019-10" db="EMBL/GenBank/DDBJ databases">
        <title>Evaluation of single-gene subtyping targets for Pseudomonas.</title>
        <authorList>
            <person name="Reichler S.J."/>
            <person name="Orsi R.H."/>
            <person name="Wiedmann M."/>
            <person name="Martin N.H."/>
            <person name="Murphy S.I."/>
        </authorList>
    </citation>
    <scope>NUCLEOTIDE SEQUENCE [LARGE SCALE GENOMIC DNA]</scope>
    <source>
        <strain evidence="1 2">FSL R10-1984</strain>
    </source>
</reference>
<sequence length="340" mass="37204">MSDLISKAPLAREWLESTISHYSTGIFGRLAPAVIWSDQRGDDGDLLVLAEPTELVTGINAAPYILLQGHDPGRPIGRVLESASFKTDEGNAFVVAVLGYYAGGDVLGFRKLGLETESLVASPAELPLLADSTRIQLATDPREVDEEWLDQITTDSPLKIECINLSHNAQEFVQELIRVGLPYVLVVWNPLVTAIASEAGKAVYAASHAWLRRLLGRLADRHNPILDIQAFQNDCQVSFLFRGKDVKQHYSAHDALPTAAAQAARLITRLKERGIPGRELTYEFDKEAGRWFPSYGVLDDGRIITDSVTLISLEQLPTELSLGISVGPLSPIVRSGAEKE</sequence>
<dbReference type="RefSeq" id="WP_153378923.1">
    <property type="nucleotide sequence ID" value="NZ_WIVW01000011.1"/>
</dbReference>
<dbReference type="EMBL" id="WIVW01000011">
    <property type="protein sequence ID" value="MQU27016.1"/>
    <property type="molecule type" value="Genomic_DNA"/>
</dbReference>
<organism evidence="1 2">
    <name type="scientific">Pseudomonas helleri</name>
    <dbReference type="NCBI Taxonomy" id="1608996"/>
    <lineage>
        <taxon>Bacteria</taxon>
        <taxon>Pseudomonadati</taxon>
        <taxon>Pseudomonadota</taxon>
        <taxon>Gammaproteobacteria</taxon>
        <taxon>Pseudomonadales</taxon>
        <taxon>Pseudomonadaceae</taxon>
        <taxon>Pseudomonas</taxon>
    </lineage>
</organism>
<evidence type="ECO:0000313" key="2">
    <source>
        <dbReference type="Proteomes" id="UP000437970"/>
    </source>
</evidence>
<evidence type="ECO:0000313" key="1">
    <source>
        <dbReference type="EMBL" id="MQU27016.1"/>
    </source>
</evidence>
<protein>
    <submittedName>
        <fullName evidence="1">Uncharacterized protein</fullName>
    </submittedName>
</protein>
<dbReference type="Proteomes" id="UP000437970">
    <property type="component" value="Unassembled WGS sequence"/>
</dbReference>
<dbReference type="AlphaFoldDB" id="A0A7X1XYG5"/>
<name>A0A7X1XYG5_9PSED</name>
<gene>
    <name evidence="1" type="ORF">GHO29_11020</name>
</gene>